<dbReference type="Proteomes" id="UP000198935">
    <property type="component" value="Unassembled WGS sequence"/>
</dbReference>
<name>A0A1H3TKE6_9BACI</name>
<gene>
    <name evidence="2" type="ORF">SAMN05421736_11546</name>
</gene>
<feature type="transmembrane region" description="Helical" evidence="1">
    <location>
        <begin position="61"/>
        <end position="87"/>
    </location>
</feature>
<keyword evidence="1" id="KW-0472">Membrane</keyword>
<dbReference type="EMBL" id="FNPI01000015">
    <property type="protein sequence ID" value="SDZ50753.1"/>
    <property type="molecule type" value="Genomic_DNA"/>
</dbReference>
<evidence type="ECO:0000313" key="3">
    <source>
        <dbReference type="Proteomes" id="UP000198935"/>
    </source>
</evidence>
<reference evidence="3" key="1">
    <citation type="submission" date="2016-10" db="EMBL/GenBank/DDBJ databases">
        <authorList>
            <person name="Varghese N."/>
            <person name="Submissions S."/>
        </authorList>
    </citation>
    <scope>NUCLEOTIDE SEQUENCE [LARGE SCALE GENOMIC DNA]</scope>
    <source>
        <strain evidence="3">SP</strain>
    </source>
</reference>
<organism evidence="2 3">
    <name type="scientific">Evansella caseinilytica</name>
    <dbReference type="NCBI Taxonomy" id="1503961"/>
    <lineage>
        <taxon>Bacteria</taxon>
        <taxon>Bacillati</taxon>
        <taxon>Bacillota</taxon>
        <taxon>Bacilli</taxon>
        <taxon>Bacillales</taxon>
        <taxon>Bacillaceae</taxon>
        <taxon>Evansella</taxon>
    </lineage>
</organism>
<feature type="transmembrane region" description="Helical" evidence="1">
    <location>
        <begin position="206"/>
        <end position="226"/>
    </location>
</feature>
<protein>
    <submittedName>
        <fullName evidence="2">Uncharacterized protein</fullName>
    </submittedName>
</protein>
<accession>A0A1H3TKE6</accession>
<keyword evidence="1" id="KW-0812">Transmembrane</keyword>
<keyword evidence="1" id="KW-1133">Transmembrane helix</keyword>
<dbReference type="AlphaFoldDB" id="A0A1H3TKE6"/>
<feature type="transmembrane region" description="Helical" evidence="1">
    <location>
        <begin position="28"/>
        <end position="49"/>
    </location>
</feature>
<evidence type="ECO:0000313" key="2">
    <source>
        <dbReference type="EMBL" id="SDZ50753.1"/>
    </source>
</evidence>
<keyword evidence="3" id="KW-1185">Reference proteome</keyword>
<evidence type="ECO:0000256" key="1">
    <source>
        <dbReference type="SAM" id="Phobius"/>
    </source>
</evidence>
<feature type="transmembrane region" description="Helical" evidence="1">
    <location>
        <begin position="94"/>
        <end position="117"/>
    </location>
</feature>
<proteinExistence type="predicted"/>
<feature type="transmembrane region" description="Helical" evidence="1">
    <location>
        <begin position="174"/>
        <end position="194"/>
    </location>
</feature>
<sequence length="273" mass="30961">MFLNKLSEKDFVVLRGPFVSGRQNLNSIAGILILSIFLQALMFFLTYVVAGDRSIFPHIDILFHVHLYITGGLCILSLVYAIPFVFVRQQKLQYLISILVSQNIFGVFPLLMALFYIGKNNAITEGVLLNFTFTILLLGLLVFIATSIRFIILLNKGAYRQGSKKDQLRTRAEAGIKSFMPMIILASVSLLYLIQFVVRNFGLENIFDVVILAICILLFLAMLFVLPEQLVILYCKFRFESFNFQVNGVYLNPLQETEETAGTKFKKNSNANN</sequence>
<feature type="transmembrane region" description="Helical" evidence="1">
    <location>
        <begin position="129"/>
        <end position="154"/>
    </location>
</feature>
<dbReference type="STRING" id="1503961.SAMN05421736_11546"/>